<dbReference type="Gene3D" id="1.10.10.10">
    <property type="entry name" value="Winged helix-like DNA-binding domain superfamily/Winged helix DNA-binding domain"/>
    <property type="match status" value="1"/>
</dbReference>
<dbReference type="Pfam" id="PF02082">
    <property type="entry name" value="Rrf2"/>
    <property type="match status" value="1"/>
</dbReference>
<organism evidence="1 2">
    <name type="scientific">Limosilactobacillus alvi</name>
    <dbReference type="NCBI Taxonomy" id="990412"/>
    <lineage>
        <taxon>Bacteria</taxon>
        <taxon>Bacillati</taxon>
        <taxon>Bacillota</taxon>
        <taxon>Bacilli</taxon>
        <taxon>Lactobacillales</taxon>
        <taxon>Lactobacillaceae</taxon>
        <taxon>Limosilactobacillus</taxon>
    </lineage>
</organism>
<dbReference type="InterPro" id="IPR000944">
    <property type="entry name" value="Tscrpt_reg_Rrf2"/>
</dbReference>
<dbReference type="PROSITE" id="PS51197">
    <property type="entry name" value="HTH_RRF2_2"/>
    <property type="match status" value="1"/>
</dbReference>
<dbReference type="PANTHER" id="PTHR33221">
    <property type="entry name" value="WINGED HELIX-TURN-HELIX TRANSCRIPTIONAL REGULATOR, RRF2 FAMILY"/>
    <property type="match status" value="1"/>
</dbReference>
<dbReference type="PANTHER" id="PTHR33221:SF15">
    <property type="entry name" value="HTH-TYPE TRANSCRIPTIONAL REGULATOR YWGB-RELATED"/>
    <property type="match status" value="1"/>
</dbReference>
<protein>
    <submittedName>
        <fullName evidence="1">Rrf2 family transcriptional regulator</fullName>
    </submittedName>
</protein>
<sequence length="149" mass="16519">MANTRLSDLLQILVYLKVHEGEKLPSTIIAASLNTNPSLVRQMISQLSKAGILKTQRGSTQIDFCRPLDEITALDVYRASEPTHDLLVVDRNTSQTCSVGVAFPNVLAGHFDQLQEAIEARLAKITIKQLVNETQADIARHVERDEAKK</sequence>
<comment type="caution">
    <text evidence="1">The sequence shown here is derived from an EMBL/GenBank/DDBJ whole genome shotgun (WGS) entry which is preliminary data.</text>
</comment>
<dbReference type="Proteomes" id="UP000776629">
    <property type="component" value="Unassembled WGS sequence"/>
</dbReference>
<gene>
    <name evidence="1" type="ORF">H5993_00845</name>
</gene>
<evidence type="ECO:0000313" key="1">
    <source>
        <dbReference type="EMBL" id="MBM6753317.1"/>
    </source>
</evidence>
<keyword evidence="2" id="KW-1185">Reference proteome</keyword>
<dbReference type="InterPro" id="IPR036388">
    <property type="entry name" value="WH-like_DNA-bd_sf"/>
</dbReference>
<dbReference type="InterPro" id="IPR036390">
    <property type="entry name" value="WH_DNA-bd_sf"/>
</dbReference>
<dbReference type="EMBL" id="JACJJQ010000002">
    <property type="protein sequence ID" value="MBM6753317.1"/>
    <property type="molecule type" value="Genomic_DNA"/>
</dbReference>
<name>A0ABS2ELG9_9LACO</name>
<reference evidence="1 2" key="1">
    <citation type="journal article" date="2021" name="Sci. Rep.">
        <title>The distribution of antibiotic resistance genes in chicken gut microbiota commensals.</title>
        <authorList>
            <person name="Juricova H."/>
            <person name="Matiasovicova J."/>
            <person name="Kubasova T."/>
            <person name="Cejkova D."/>
            <person name="Rychlik I."/>
        </authorList>
    </citation>
    <scope>NUCLEOTIDE SEQUENCE [LARGE SCALE GENOMIC DNA]</scope>
    <source>
        <strain evidence="1 2">An810</strain>
    </source>
</reference>
<dbReference type="SUPFAM" id="SSF46785">
    <property type="entry name" value="Winged helix' DNA-binding domain"/>
    <property type="match status" value="1"/>
</dbReference>
<accession>A0ABS2ELG9</accession>
<evidence type="ECO:0000313" key="2">
    <source>
        <dbReference type="Proteomes" id="UP000776629"/>
    </source>
</evidence>
<proteinExistence type="predicted"/>
<dbReference type="RefSeq" id="WP_204775856.1">
    <property type="nucleotide sequence ID" value="NZ_JACJJQ010000002.1"/>
</dbReference>